<sequence length="292" mass="32868">MSKQPEIDLTNIPLDDLVSLHNRVLRKIAARAKIDLESQHGEQGAPASAEPDPRLELEIATPVSEQLYLPSEVPRIPRFAFTGPGEGWPPRPTEQRQVRQLQAEPLHGSFTDELEQRVRHAALSYPDVRELLGERHAFIHTDMAATGKSMRPDLDRPLRMRLIFFSHTHNMAVEVEMEGLELVRAVNVPGFQPPEAVEEIDEAIEIARADPRLHGLVENLEASGLLQQFQREDPLAGRRILWVTFFDPGETEGEKPARYGAAVDLNRRTVLVARQDPDLTRSDTRQSEATDA</sequence>
<dbReference type="OrthoDB" id="9783778at2"/>
<keyword evidence="2" id="KW-1185">Reference proteome</keyword>
<comment type="caution">
    <text evidence="1">The sequence shown here is derived from an EMBL/GenBank/DDBJ whole genome shotgun (WGS) entry which is preliminary data.</text>
</comment>
<gene>
    <name evidence="1" type="ORF">D7003_00525</name>
</gene>
<name>A0A3N0CKB0_9MICC</name>
<reference evidence="1 2" key="1">
    <citation type="submission" date="2018-10" db="EMBL/GenBank/DDBJ databases">
        <title>Genome sequencing of Arthrobacter oryzae TNB02.</title>
        <authorList>
            <person name="Cho Y.-J."/>
            <person name="Cho A."/>
            <person name="Kim O.-S."/>
        </authorList>
    </citation>
    <scope>NUCLEOTIDE SEQUENCE [LARGE SCALE GENOMIC DNA]</scope>
    <source>
        <strain evidence="1 2">TNB02</strain>
    </source>
</reference>
<dbReference type="EMBL" id="RBED01000001">
    <property type="protein sequence ID" value="RNL63895.1"/>
    <property type="molecule type" value="Genomic_DNA"/>
</dbReference>
<dbReference type="RefSeq" id="WP_123253569.1">
    <property type="nucleotide sequence ID" value="NZ_RBED01000001.1"/>
</dbReference>
<proteinExistence type="predicted"/>
<evidence type="ECO:0000313" key="2">
    <source>
        <dbReference type="Proteomes" id="UP000273807"/>
    </source>
</evidence>
<organism evidence="1 2">
    <name type="scientific">Arthrobacter oryzae</name>
    <dbReference type="NCBI Taxonomy" id="409290"/>
    <lineage>
        <taxon>Bacteria</taxon>
        <taxon>Bacillati</taxon>
        <taxon>Actinomycetota</taxon>
        <taxon>Actinomycetes</taxon>
        <taxon>Micrococcales</taxon>
        <taxon>Micrococcaceae</taxon>
        <taxon>Arthrobacter</taxon>
    </lineage>
</organism>
<dbReference type="AlphaFoldDB" id="A0A3N0CKB0"/>
<protein>
    <submittedName>
        <fullName evidence="1">Uncharacterized protein</fullName>
    </submittedName>
</protein>
<dbReference type="Proteomes" id="UP000273807">
    <property type="component" value="Unassembled WGS sequence"/>
</dbReference>
<accession>A0A3N0CKB0</accession>
<evidence type="ECO:0000313" key="1">
    <source>
        <dbReference type="EMBL" id="RNL63895.1"/>
    </source>
</evidence>